<reference evidence="6 7" key="1">
    <citation type="journal article" date="2019" name="Int. J. Syst. Evol. Microbiol.">
        <title>The Global Catalogue of Microorganisms (GCM) 10K type strain sequencing project: providing services to taxonomists for standard genome sequencing and annotation.</title>
        <authorList>
            <consortium name="The Broad Institute Genomics Platform"/>
            <consortium name="The Broad Institute Genome Sequencing Center for Infectious Disease"/>
            <person name="Wu L."/>
            <person name="Ma J."/>
        </authorList>
    </citation>
    <scope>NUCLEOTIDE SEQUENCE [LARGE SCALE GENOMIC DNA]</scope>
    <source>
        <strain evidence="6 7">CGMCC 1.16026</strain>
    </source>
</reference>
<dbReference type="InterPro" id="IPR011032">
    <property type="entry name" value="GroES-like_sf"/>
</dbReference>
<comment type="caution">
    <text evidence="6">The sequence shown here is derived from an EMBL/GenBank/DDBJ whole genome shotgun (WGS) entry which is preliminary data.</text>
</comment>
<dbReference type="SUPFAM" id="SSF51735">
    <property type="entry name" value="NAD(P)-binding Rossmann-fold domains"/>
    <property type="match status" value="1"/>
</dbReference>
<dbReference type="GO" id="GO:0016616">
    <property type="term" value="F:oxidoreductase activity, acting on the CH-OH group of donors, NAD or NADP as acceptor"/>
    <property type="evidence" value="ECO:0007669"/>
    <property type="project" value="UniProtKB-ARBA"/>
</dbReference>
<keyword evidence="3" id="KW-0560">Oxidoreductase</keyword>
<dbReference type="Proteomes" id="UP001596145">
    <property type="component" value="Unassembled WGS sequence"/>
</dbReference>
<comment type="cofactor">
    <cofactor evidence="4">
        <name>Zn(2+)</name>
        <dbReference type="ChEBI" id="CHEBI:29105"/>
    </cofactor>
</comment>
<name>A0ABD5QPA0_9EURY</name>
<evidence type="ECO:0000259" key="5">
    <source>
        <dbReference type="SMART" id="SM00829"/>
    </source>
</evidence>
<keyword evidence="7" id="KW-1185">Reference proteome</keyword>
<dbReference type="InterPro" id="IPR020843">
    <property type="entry name" value="ER"/>
</dbReference>
<dbReference type="SMART" id="SM00829">
    <property type="entry name" value="PKS_ER"/>
    <property type="match status" value="1"/>
</dbReference>
<evidence type="ECO:0000313" key="6">
    <source>
        <dbReference type="EMBL" id="MFC5134097.1"/>
    </source>
</evidence>
<keyword evidence="2 4" id="KW-0862">Zinc</keyword>
<evidence type="ECO:0000256" key="4">
    <source>
        <dbReference type="RuleBase" id="RU361277"/>
    </source>
</evidence>
<organism evidence="6 7">
    <name type="scientific">Halorubrum glutamatedens</name>
    <dbReference type="NCBI Taxonomy" id="2707018"/>
    <lineage>
        <taxon>Archaea</taxon>
        <taxon>Methanobacteriati</taxon>
        <taxon>Methanobacteriota</taxon>
        <taxon>Stenosarchaea group</taxon>
        <taxon>Halobacteria</taxon>
        <taxon>Halobacteriales</taxon>
        <taxon>Haloferacaceae</taxon>
        <taxon>Halorubrum</taxon>
    </lineage>
</organism>
<proteinExistence type="inferred from homology"/>
<dbReference type="PANTHER" id="PTHR43401:SF5">
    <property type="entry name" value="ALCOHOL DEHYDROGENASE-RELATED"/>
    <property type="match status" value="1"/>
</dbReference>
<dbReference type="InterPro" id="IPR036291">
    <property type="entry name" value="NAD(P)-bd_dom_sf"/>
</dbReference>
<dbReference type="Pfam" id="PF00107">
    <property type="entry name" value="ADH_zinc_N"/>
    <property type="match status" value="1"/>
</dbReference>
<dbReference type="GO" id="GO:0043168">
    <property type="term" value="F:anion binding"/>
    <property type="evidence" value="ECO:0007669"/>
    <property type="project" value="UniProtKB-ARBA"/>
</dbReference>
<evidence type="ECO:0000256" key="2">
    <source>
        <dbReference type="ARBA" id="ARBA00022833"/>
    </source>
</evidence>
<dbReference type="GO" id="GO:0030554">
    <property type="term" value="F:adenyl nucleotide binding"/>
    <property type="evidence" value="ECO:0007669"/>
    <property type="project" value="UniProtKB-ARBA"/>
</dbReference>
<gene>
    <name evidence="6" type="ORF">ACFPJA_05090</name>
</gene>
<dbReference type="InterPro" id="IPR013149">
    <property type="entry name" value="ADH-like_C"/>
</dbReference>
<dbReference type="Pfam" id="PF08240">
    <property type="entry name" value="ADH_N"/>
    <property type="match status" value="1"/>
</dbReference>
<dbReference type="Gene3D" id="3.90.180.10">
    <property type="entry name" value="Medium-chain alcohol dehydrogenases, catalytic domain"/>
    <property type="match status" value="1"/>
</dbReference>
<dbReference type="GO" id="GO:0046872">
    <property type="term" value="F:metal ion binding"/>
    <property type="evidence" value="ECO:0007669"/>
    <property type="project" value="UniProtKB-KW"/>
</dbReference>
<dbReference type="RefSeq" id="WP_122104381.1">
    <property type="nucleotide sequence ID" value="NZ_JBHSKV010000007.1"/>
</dbReference>
<dbReference type="GO" id="GO:0051262">
    <property type="term" value="P:protein tetramerization"/>
    <property type="evidence" value="ECO:0007669"/>
    <property type="project" value="UniProtKB-ARBA"/>
</dbReference>
<dbReference type="CDD" id="cd08260">
    <property type="entry name" value="Zn_ADH6"/>
    <property type="match status" value="1"/>
</dbReference>
<dbReference type="InterPro" id="IPR013154">
    <property type="entry name" value="ADH-like_N"/>
</dbReference>
<protein>
    <submittedName>
        <fullName evidence="6">Zinc-dependent alcohol dehydrogenase family protein</fullName>
    </submittedName>
</protein>
<dbReference type="InterPro" id="IPR050129">
    <property type="entry name" value="Zn_alcohol_dh"/>
</dbReference>
<evidence type="ECO:0000256" key="1">
    <source>
        <dbReference type="ARBA" id="ARBA00022723"/>
    </source>
</evidence>
<dbReference type="GO" id="GO:0044281">
    <property type="term" value="P:small molecule metabolic process"/>
    <property type="evidence" value="ECO:0007669"/>
    <property type="project" value="UniProtKB-ARBA"/>
</dbReference>
<dbReference type="SUPFAM" id="SSF50129">
    <property type="entry name" value="GroES-like"/>
    <property type="match status" value="1"/>
</dbReference>
<evidence type="ECO:0000256" key="3">
    <source>
        <dbReference type="ARBA" id="ARBA00023002"/>
    </source>
</evidence>
<accession>A0ABD5QPA0</accession>
<dbReference type="EMBL" id="JBHSKV010000007">
    <property type="protein sequence ID" value="MFC5134097.1"/>
    <property type="molecule type" value="Genomic_DNA"/>
</dbReference>
<keyword evidence="1 4" id="KW-0479">Metal-binding</keyword>
<sequence>MRAAVLREYGEELAIRDVPEPEPGPDDAVVRVDACGVCRSDWHAWKGHGEWADDRVPRGQVLGHEPAGEVVSVGDAVGRFSPGDRVVVPFSLGDGTCPHCRRGHGNVCADGNALGFEPDAPGAFAERVAVPRADYNLVERPEWLPARDAAALGCRYMTAYHALVERAGVGGGDRVAVHGCGGVGLSAVQIAAAVGARVIAVDLDDDALSRADDLGAAETVLPEESDSVPERVRSLTDGGVDVSVDALGIAETCRNSVRSVRPRGTHVQVGLTTEAERGEVSLPTDWMTRWEVSFLGARGMPPTNYEDLFELVEATGIDPGALVTRELELDEVSDRLAAMDDYGVRGIEVVTEF</sequence>
<evidence type="ECO:0000313" key="7">
    <source>
        <dbReference type="Proteomes" id="UP001596145"/>
    </source>
</evidence>
<comment type="similarity">
    <text evidence="4">Belongs to the zinc-containing alcohol dehydrogenase family.</text>
</comment>
<feature type="domain" description="Enoyl reductase (ER)" evidence="5">
    <location>
        <begin position="10"/>
        <end position="350"/>
    </location>
</feature>
<dbReference type="PROSITE" id="PS00059">
    <property type="entry name" value="ADH_ZINC"/>
    <property type="match status" value="1"/>
</dbReference>
<dbReference type="AlphaFoldDB" id="A0ABD5QPA0"/>
<dbReference type="PANTHER" id="PTHR43401">
    <property type="entry name" value="L-THREONINE 3-DEHYDROGENASE"/>
    <property type="match status" value="1"/>
</dbReference>
<dbReference type="InterPro" id="IPR002328">
    <property type="entry name" value="ADH_Zn_CS"/>
</dbReference>